<sequence length="85" mass="9748">MNVSRDGQRVLHVLAQGGCIRHYKDDDGRIFEIECLTREGWLLSVCTMELFKSLRQRSLIASSNSGPYRITRLGLQAVRSRPDNR</sequence>
<protein>
    <recommendedName>
        <fullName evidence="1">UPF0386 protein FEZ63_04495</fullName>
    </recommendedName>
</protein>
<comment type="caution">
    <text evidence="2">The sequence shown here is derived from an EMBL/GenBank/DDBJ whole genome shotgun (WGS) entry which is preliminary data.</text>
</comment>
<dbReference type="NCBIfam" id="NF010240">
    <property type="entry name" value="PRK13687.1"/>
    <property type="match status" value="1"/>
</dbReference>
<name>A0A5N3PG42_9HYPH</name>
<dbReference type="Pfam" id="PF09857">
    <property type="entry name" value="YjhX_toxin"/>
    <property type="match status" value="1"/>
</dbReference>
<evidence type="ECO:0000256" key="1">
    <source>
        <dbReference type="HAMAP-Rule" id="MF_00827"/>
    </source>
</evidence>
<dbReference type="HAMAP" id="MF_00827">
    <property type="entry name" value="UPF0386"/>
    <property type="match status" value="1"/>
</dbReference>
<reference evidence="2 3" key="1">
    <citation type="journal article" date="2019" name="Microorganisms">
        <title>Genome Insights into the Novel Species Microvirga brassicacearum, a Rapeseed Endophyte with Biotechnological Potential.</title>
        <authorList>
            <person name="Jimenez-Gomez A."/>
            <person name="Saati-Santamaria Z."/>
            <person name="Igual J.M."/>
            <person name="Rivas R."/>
            <person name="Mateos P.F."/>
            <person name="Garcia-Fraile P."/>
        </authorList>
    </citation>
    <scope>NUCLEOTIDE SEQUENCE [LARGE SCALE GENOMIC DNA]</scope>
    <source>
        <strain evidence="2 3">CDVBN77</strain>
    </source>
</reference>
<dbReference type="OrthoDB" id="7204880at2"/>
<gene>
    <name evidence="2" type="ORF">FEZ63_04495</name>
</gene>
<evidence type="ECO:0000313" key="2">
    <source>
        <dbReference type="EMBL" id="KAB0268703.1"/>
    </source>
</evidence>
<evidence type="ECO:0000313" key="3">
    <source>
        <dbReference type="Proteomes" id="UP000325684"/>
    </source>
</evidence>
<accession>A0A5N3PG42</accession>
<dbReference type="AlphaFoldDB" id="A0A5N3PG42"/>
<keyword evidence="3" id="KW-1185">Reference proteome</keyword>
<dbReference type="RefSeq" id="WP_150942438.1">
    <property type="nucleotide sequence ID" value="NZ_VCMV01000004.1"/>
</dbReference>
<proteinExistence type="inferred from homology"/>
<organism evidence="2 3">
    <name type="scientific">Microvirga brassicacearum</name>
    <dbReference type="NCBI Taxonomy" id="2580413"/>
    <lineage>
        <taxon>Bacteria</taxon>
        <taxon>Pseudomonadati</taxon>
        <taxon>Pseudomonadota</taxon>
        <taxon>Alphaproteobacteria</taxon>
        <taxon>Hyphomicrobiales</taxon>
        <taxon>Methylobacteriaceae</taxon>
        <taxon>Microvirga</taxon>
    </lineage>
</organism>
<dbReference type="Proteomes" id="UP000325684">
    <property type="component" value="Unassembled WGS sequence"/>
</dbReference>
<dbReference type="InterPro" id="IPR018654">
    <property type="entry name" value="YjhX_toxin"/>
</dbReference>
<dbReference type="EMBL" id="VCMV01000004">
    <property type="protein sequence ID" value="KAB0268703.1"/>
    <property type="molecule type" value="Genomic_DNA"/>
</dbReference>
<comment type="similarity">
    <text evidence="1">Belongs to the UPF0386 family.</text>
</comment>